<gene>
    <name evidence="1" type="ORF">LPJ66_011181</name>
</gene>
<accession>A0ACC1I0W5</accession>
<protein>
    <submittedName>
        <fullName evidence="1">Uncharacterized protein</fullName>
    </submittedName>
</protein>
<sequence>MSTPPNGHQLPLIIVKEIVRYCLDMHTATNHRGDDASSARDPNSPESNDDDNDDASSNNDDDASSNSSSEFSDVSSSDDANDMPSAVPLLAFDDWNSVFQLKMCKQITVSFARGQPMVYHFPNWPCSFGALEFSASLPVDTIRISVEQWALLFDGSALTSLAESEFASVIFGAAHTLQLHIDNPVPDLGARHAGNMDVANVAAFMARVK</sequence>
<evidence type="ECO:0000313" key="1">
    <source>
        <dbReference type="EMBL" id="KAJ1882275.1"/>
    </source>
</evidence>
<keyword evidence="2" id="KW-1185">Reference proteome</keyword>
<organism evidence="1 2">
    <name type="scientific">Kickxella alabastrina</name>
    <dbReference type="NCBI Taxonomy" id="61397"/>
    <lineage>
        <taxon>Eukaryota</taxon>
        <taxon>Fungi</taxon>
        <taxon>Fungi incertae sedis</taxon>
        <taxon>Zoopagomycota</taxon>
        <taxon>Kickxellomycotina</taxon>
        <taxon>Kickxellomycetes</taxon>
        <taxon>Kickxellales</taxon>
        <taxon>Kickxellaceae</taxon>
        <taxon>Kickxella</taxon>
    </lineage>
</organism>
<reference evidence="1" key="1">
    <citation type="submission" date="2022-07" db="EMBL/GenBank/DDBJ databases">
        <title>Phylogenomic reconstructions and comparative analyses of Kickxellomycotina fungi.</title>
        <authorList>
            <person name="Reynolds N.K."/>
            <person name="Stajich J.E."/>
            <person name="Barry K."/>
            <person name="Grigoriev I.V."/>
            <person name="Crous P."/>
            <person name="Smith M.E."/>
        </authorList>
    </citation>
    <scope>NUCLEOTIDE SEQUENCE</scope>
    <source>
        <strain evidence="1">Benny 63K</strain>
    </source>
</reference>
<name>A0ACC1I0W5_9FUNG</name>
<evidence type="ECO:0000313" key="2">
    <source>
        <dbReference type="Proteomes" id="UP001150581"/>
    </source>
</evidence>
<dbReference type="EMBL" id="JANBPG010003256">
    <property type="protein sequence ID" value="KAJ1882275.1"/>
    <property type="molecule type" value="Genomic_DNA"/>
</dbReference>
<comment type="caution">
    <text evidence="1">The sequence shown here is derived from an EMBL/GenBank/DDBJ whole genome shotgun (WGS) entry which is preliminary data.</text>
</comment>
<dbReference type="Proteomes" id="UP001150581">
    <property type="component" value="Unassembled WGS sequence"/>
</dbReference>
<proteinExistence type="predicted"/>